<gene>
    <name evidence="2" type="ORF">FE257_011036</name>
</gene>
<comment type="caution">
    <text evidence="2">The sequence shown here is derived from an EMBL/GenBank/DDBJ whole genome shotgun (WGS) entry which is preliminary data.</text>
</comment>
<dbReference type="PRINTS" id="PR00081">
    <property type="entry name" value="GDHRDH"/>
</dbReference>
<dbReference type="EMBL" id="VCAU01000070">
    <property type="protein sequence ID" value="KAF9886913.1"/>
    <property type="molecule type" value="Genomic_DNA"/>
</dbReference>
<dbReference type="Gene3D" id="3.40.50.720">
    <property type="entry name" value="NAD(P)-binding Rossmann-like Domain"/>
    <property type="match status" value="1"/>
</dbReference>
<reference evidence="2" key="1">
    <citation type="journal article" date="2019" name="Beilstein J. Org. Chem.">
        <title>Nanangenines: drimane sesquiterpenoids as the dominant metabolite cohort of a novel Australian fungus, Aspergillus nanangensis.</title>
        <authorList>
            <person name="Lacey H.J."/>
            <person name="Gilchrist C.L.M."/>
            <person name="Crombie A."/>
            <person name="Kalaitzis J.A."/>
            <person name="Vuong D."/>
            <person name="Rutledge P.J."/>
            <person name="Turner P."/>
            <person name="Pitt J.I."/>
            <person name="Lacey E."/>
            <person name="Chooi Y.H."/>
            <person name="Piggott A.M."/>
        </authorList>
    </citation>
    <scope>NUCLEOTIDE SEQUENCE</scope>
    <source>
        <strain evidence="2">MST-FP2251</strain>
    </source>
</reference>
<keyword evidence="3" id="KW-1185">Reference proteome</keyword>
<evidence type="ECO:0000313" key="2">
    <source>
        <dbReference type="EMBL" id="KAF9886913.1"/>
    </source>
</evidence>
<dbReference type="InterPro" id="IPR051468">
    <property type="entry name" value="Fungal_SecMetab_SDRs"/>
</dbReference>
<accession>A0AAD4CIP0</accession>
<dbReference type="Pfam" id="PF00106">
    <property type="entry name" value="adh_short"/>
    <property type="match status" value="1"/>
</dbReference>
<evidence type="ECO:0000313" key="3">
    <source>
        <dbReference type="Proteomes" id="UP001194746"/>
    </source>
</evidence>
<dbReference type="GO" id="GO:0016491">
    <property type="term" value="F:oxidoreductase activity"/>
    <property type="evidence" value="ECO:0007669"/>
    <property type="project" value="TreeGrafter"/>
</dbReference>
<dbReference type="PANTHER" id="PTHR43544">
    <property type="entry name" value="SHORT-CHAIN DEHYDROGENASE/REDUCTASE"/>
    <property type="match status" value="1"/>
</dbReference>
<sequence length="257" mass="27120">MSTDQKIVFITGANQGIGLSTAKTLLQTSPTYHIILGTRNLTNGTTALAQLSTLPNILGTASTLQIDVTDDASVDAAAASIRQQFGRLDILINNAGIVTATKPEASLTEAPSRSTLRAVLNTNVAGALSTTEACLDLLRESSERRIVFVSSSMGSITHAADPGSPYYRAQATEYRVSKAAVNMMMVMYWVRLQGEGFKVFGADPGLCATDFVGDAEALRRRGAVEADEGGRRVASVVTGERDADVGRVLGVYGVSPF</sequence>
<dbReference type="AlphaFoldDB" id="A0AAD4CIP0"/>
<dbReference type="GO" id="GO:0019748">
    <property type="term" value="P:secondary metabolic process"/>
    <property type="evidence" value="ECO:0007669"/>
    <property type="project" value="TreeGrafter"/>
</dbReference>
<protein>
    <recommendedName>
        <fullName evidence="4">NAD(P)-binding protein</fullName>
    </recommendedName>
</protein>
<dbReference type="SUPFAM" id="SSF51735">
    <property type="entry name" value="NAD(P)-binding Rossmann-fold domains"/>
    <property type="match status" value="1"/>
</dbReference>
<reference evidence="2" key="2">
    <citation type="submission" date="2020-02" db="EMBL/GenBank/DDBJ databases">
        <authorList>
            <person name="Gilchrist C.L.M."/>
            <person name="Chooi Y.-H."/>
        </authorList>
    </citation>
    <scope>NUCLEOTIDE SEQUENCE</scope>
    <source>
        <strain evidence="2">MST-FP2251</strain>
    </source>
</reference>
<dbReference type="InterPro" id="IPR036291">
    <property type="entry name" value="NAD(P)-bd_dom_sf"/>
</dbReference>
<evidence type="ECO:0008006" key="4">
    <source>
        <dbReference type="Google" id="ProtNLM"/>
    </source>
</evidence>
<dbReference type="InterPro" id="IPR002347">
    <property type="entry name" value="SDR_fam"/>
</dbReference>
<dbReference type="GO" id="GO:0005737">
    <property type="term" value="C:cytoplasm"/>
    <property type="evidence" value="ECO:0007669"/>
    <property type="project" value="TreeGrafter"/>
</dbReference>
<organism evidence="2 3">
    <name type="scientific">Aspergillus nanangensis</name>
    <dbReference type="NCBI Taxonomy" id="2582783"/>
    <lineage>
        <taxon>Eukaryota</taxon>
        <taxon>Fungi</taxon>
        <taxon>Dikarya</taxon>
        <taxon>Ascomycota</taxon>
        <taxon>Pezizomycotina</taxon>
        <taxon>Eurotiomycetes</taxon>
        <taxon>Eurotiomycetidae</taxon>
        <taxon>Eurotiales</taxon>
        <taxon>Aspergillaceae</taxon>
        <taxon>Aspergillus</taxon>
        <taxon>Aspergillus subgen. Circumdati</taxon>
    </lineage>
</organism>
<name>A0AAD4CIP0_ASPNN</name>
<proteinExistence type="inferred from homology"/>
<comment type="similarity">
    <text evidence="1">Belongs to the short-chain dehydrogenases/reductases (SDR) family.</text>
</comment>
<dbReference type="Proteomes" id="UP001194746">
    <property type="component" value="Unassembled WGS sequence"/>
</dbReference>
<evidence type="ECO:0000256" key="1">
    <source>
        <dbReference type="ARBA" id="ARBA00006484"/>
    </source>
</evidence>
<dbReference type="PANTHER" id="PTHR43544:SF32">
    <property type="entry name" value="CHAIN DEHYDROGENASE, PUTATIVE (AFU_ORTHOLOGUE AFUA_5G01530)-RELATED"/>
    <property type="match status" value="1"/>
</dbReference>